<dbReference type="EMBL" id="PEJP01000056">
    <property type="protein sequence ID" value="RYO44918.1"/>
    <property type="molecule type" value="Genomic_DNA"/>
</dbReference>
<organism evidence="7 8">
    <name type="scientific">Alternaria arborescens</name>
    <dbReference type="NCBI Taxonomy" id="156630"/>
    <lineage>
        <taxon>Eukaryota</taxon>
        <taxon>Fungi</taxon>
        <taxon>Dikarya</taxon>
        <taxon>Ascomycota</taxon>
        <taxon>Pezizomycotina</taxon>
        <taxon>Dothideomycetes</taxon>
        <taxon>Pleosporomycetidae</taxon>
        <taxon>Pleosporales</taxon>
        <taxon>Pleosporineae</taxon>
        <taxon>Pleosporaceae</taxon>
        <taxon>Alternaria</taxon>
        <taxon>Alternaria sect. Alternaria</taxon>
    </lineage>
</organism>
<dbReference type="GO" id="GO:0071944">
    <property type="term" value="C:cell periphery"/>
    <property type="evidence" value="ECO:0007669"/>
    <property type="project" value="UniProtKB-ARBA"/>
</dbReference>
<proteinExistence type="predicted"/>
<feature type="transmembrane region" description="Helical" evidence="6">
    <location>
        <begin position="168"/>
        <end position="192"/>
    </location>
</feature>
<evidence type="ECO:0000256" key="3">
    <source>
        <dbReference type="ARBA" id="ARBA00022989"/>
    </source>
</evidence>
<protein>
    <recommendedName>
        <fullName evidence="9">Mid2 domain-containing protein</fullName>
    </recommendedName>
</protein>
<evidence type="ECO:0000313" key="8">
    <source>
        <dbReference type="Proteomes" id="UP000293823"/>
    </source>
</evidence>
<comment type="subcellular location">
    <subcellularLocation>
        <location evidence="1">Membrane</location>
        <topology evidence="1">Single-pass membrane protein</topology>
    </subcellularLocation>
</comment>
<evidence type="ECO:0000256" key="1">
    <source>
        <dbReference type="ARBA" id="ARBA00004167"/>
    </source>
</evidence>
<evidence type="ECO:0000256" key="6">
    <source>
        <dbReference type="SAM" id="Phobius"/>
    </source>
</evidence>
<evidence type="ECO:0000256" key="5">
    <source>
        <dbReference type="SAM" id="MobiDB-lite"/>
    </source>
</evidence>
<name>A0A4V1X0B6_9PLEO</name>
<feature type="region of interest" description="Disordered" evidence="5">
    <location>
        <begin position="201"/>
        <end position="240"/>
    </location>
</feature>
<dbReference type="PANTHER" id="PTHR15549:SF26">
    <property type="entry name" value="AXIAL BUDDING PATTERN PROTEIN 2-RELATED"/>
    <property type="match status" value="1"/>
</dbReference>
<evidence type="ECO:0000313" key="7">
    <source>
        <dbReference type="EMBL" id="RYO44918.1"/>
    </source>
</evidence>
<evidence type="ECO:0000256" key="2">
    <source>
        <dbReference type="ARBA" id="ARBA00022692"/>
    </source>
</evidence>
<comment type="caution">
    <text evidence="7">The sequence shown here is derived from an EMBL/GenBank/DDBJ whole genome shotgun (WGS) entry which is preliminary data.</text>
</comment>
<evidence type="ECO:0000256" key="4">
    <source>
        <dbReference type="ARBA" id="ARBA00023136"/>
    </source>
</evidence>
<keyword evidence="3 6" id="KW-1133">Transmembrane helix</keyword>
<dbReference type="PANTHER" id="PTHR15549">
    <property type="entry name" value="PAIRED IMMUNOGLOBULIN-LIKE TYPE 2 RECEPTOR"/>
    <property type="match status" value="1"/>
</dbReference>
<dbReference type="InterPro" id="IPR051694">
    <property type="entry name" value="Immunoregulatory_rcpt-like"/>
</dbReference>
<accession>A0A4V1X0B6</accession>
<sequence length="240" mass="25090">MADCISGLTLARENRTSCDEVKKICAYATCQDTKGGHCYGLDSNVGQPAGYQNTSYASNCEDRNCPLAWEHGYPLVWDGAPACCADPDMVIVCDPDCTCNDLTTLTATLPPLTTTTPFPTSTTLSSSFPEVTSSSVTSIMLTPGSLLPTPGTSPTAAPTSGLTTGAKAGIGVGAAVGGAVIFGLIFWLAWVLRKRRKETAKLSPGMDTGEPEWRDHTHGTHESSQGAGNGLGEPLRMTGR</sequence>
<keyword evidence="8" id="KW-1185">Reference proteome</keyword>
<gene>
    <name evidence="7" type="ORF">AA0113_g10655</name>
</gene>
<keyword evidence="4 6" id="KW-0472">Membrane</keyword>
<feature type="compositionally biased region" description="Basic and acidic residues" evidence="5">
    <location>
        <begin position="211"/>
        <end position="221"/>
    </location>
</feature>
<keyword evidence="2 6" id="KW-0812">Transmembrane</keyword>
<dbReference type="AlphaFoldDB" id="A0A4V1X0B6"/>
<reference evidence="8" key="1">
    <citation type="journal article" date="2019" name="bioRxiv">
        <title>Genomics, evolutionary history and diagnostics of the Alternaria alternata species group including apple and Asian pear pathotypes.</title>
        <authorList>
            <person name="Armitage A.D."/>
            <person name="Cockerton H.M."/>
            <person name="Sreenivasaprasad S."/>
            <person name="Woodhall J.W."/>
            <person name="Lane C.R."/>
            <person name="Harrison R.J."/>
            <person name="Clarkson J.P."/>
        </authorList>
    </citation>
    <scope>NUCLEOTIDE SEQUENCE [LARGE SCALE GENOMIC DNA]</scope>
    <source>
        <strain evidence="8">RGR 97.0016</strain>
    </source>
</reference>
<dbReference type="Proteomes" id="UP000293823">
    <property type="component" value="Unassembled WGS sequence"/>
</dbReference>
<dbReference type="GO" id="GO:0016020">
    <property type="term" value="C:membrane"/>
    <property type="evidence" value="ECO:0007669"/>
    <property type="project" value="UniProtKB-SubCell"/>
</dbReference>
<evidence type="ECO:0008006" key="9">
    <source>
        <dbReference type="Google" id="ProtNLM"/>
    </source>
</evidence>